<keyword evidence="4" id="KW-0520">NAD</keyword>
<evidence type="ECO:0000256" key="3">
    <source>
        <dbReference type="ARBA" id="ARBA00023002"/>
    </source>
</evidence>
<keyword evidence="2" id="KW-0521">NADP</keyword>
<evidence type="ECO:0000313" key="7">
    <source>
        <dbReference type="Proteomes" id="UP000813385"/>
    </source>
</evidence>
<dbReference type="Pfam" id="PF13561">
    <property type="entry name" value="adh_short_C2"/>
    <property type="match status" value="1"/>
</dbReference>
<dbReference type="EMBL" id="JAGPXD010000001">
    <property type="protein sequence ID" value="KAH7375988.1"/>
    <property type="molecule type" value="Genomic_DNA"/>
</dbReference>
<dbReference type="CDD" id="cd05233">
    <property type="entry name" value="SDR_c"/>
    <property type="match status" value="1"/>
</dbReference>
<dbReference type="SUPFAM" id="SSF51735">
    <property type="entry name" value="NAD(P)-binding Rossmann-fold domains"/>
    <property type="match status" value="1"/>
</dbReference>
<dbReference type="InterPro" id="IPR057326">
    <property type="entry name" value="KR_dom"/>
</dbReference>
<comment type="similarity">
    <text evidence="1">Belongs to the short-chain dehydrogenases/reductases (SDR) family.</text>
</comment>
<keyword evidence="3" id="KW-0560">Oxidoreductase</keyword>
<dbReference type="InterPro" id="IPR002347">
    <property type="entry name" value="SDR_fam"/>
</dbReference>
<evidence type="ECO:0000313" key="6">
    <source>
        <dbReference type="EMBL" id="KAH7375988.1"/>
    </source>
</evidence>
<accession>A0A8K0TVJ1</accession>
<evidence type="ECO:0000259" key="5">
    <source>
        <dbReference type="SMART" id="SM00822"/>
    </source>
</evidence>
<dbReference type="GO" id="GO:0016491">
    <property type="term" value="F:oxidoreductase activity"/>
    <property type="evidence" value="ECO:0007669"/>
    <property type="project" value="UniProtKB-KW"/>
</dbReference>
<dbReference type="InterPro" id="IPR020904">
    <property type="entry name" value="Sc_DH/Rdtase_CS"/>
</dbReference>
<reference evidence="6" key="1">
    <citation type="journal article" date="2021" name="Nat. Commun.">
        <title>Genetic determinants of endophytism in the Arabidopsis root mycobiome.</title>
        <authorList>
            <person name="Mesny F."/>
            <person name="Miyauchi S."/>
            <person name="Thiergart T."/>
            <person name="Pickel B."/>
            <person name="Atanasova L."/>
            <person name="Karlsson M."/>
            <person name="Huettel B."/>
            <person name="Barry K.W."/>
            <person name="Haridas S."/>
            <person name="Chen C."/>
            <person name="Bauer D."/>
            <person name="Andreopoulos W."/>
            <person name="Pangilinan J."/>
            <person name="LaButti K."/>
            <person name="Riley R."/>
            <person name="Lipzen A."/>
            <person name="Clum A."/>
            <person name="Drula E."/>
            <person name="Henrissat B."/>
            <person name="Kohler A."/>
            <person name="Grigoriev I.V."/>
            <person name="Martin F.M."/>
            <person name="Hacquard S."/>
        </authorList>
    </citation>
    <scope>NUCLEOTIDE SEQUENCE</scope>
    <source>
        <strain evidence="6">MPI-CAGE-AT-0016</strain>
    </source>
</reference>
<proteinExistence type="inferred from homology"/>
<dbReference type="SMART" id="SM00822">
    <property type="entry name" value="PKS_KR"/>
    <property type="match status" value="1"/>
</dbReference>
<evidence type="ECO:0000256" key="4">
    <source>
        <dbReference type="ARBA" id="ARBA00023027"/>
    </source>
</evidence>
<dbReference type="FunFam" id="3.40.50.720:FF:000084">
    <property type="entry name" value="Short-chain dehydrogenase reductase"/>
    <property type="match status" value="1"/>
</dbReference>
<evidence type="ECO:0000256" key="2">
    <source>
        <dbReference type="ARBA" id="ARBA00022857"/>
    </source>
</evidence>
<dbReference type="PANTHER" id="PTHR24321">
    <property type="entry name" value="DEHYDROGENASES, SHORT CHAIN"/>
    <property type="match status" value="1"/>
</dbReference>
<comment type="caution">
    <text evidence="6">The sequence shown here is derived from an EMBL/GenBank/DDBJ whole genome shotgun (WGS) entry which is preliminary data.</text>
</comment>
<gene>
    <name evidence="6" type="ORF">B0T11DRAFT_314406</name>
</gene>
<dbReference type="OrthoDB" id="1669814at2759"/>
<dbReference type="PRINTS" id="PR00081">
    <property type="entry name" value="GDHRDH"/>
</dbReference>
<dbReference type="InterPro" id="IPR036291">
    <property type="entry name" value="NAD(P)-bd_dom_sf"/>
</dbReference>
<organism evidence="6 7">
    <name type="scientific">Plectosphaerella cucumerina</name>
    <dbReference type="NCBI Taxonomy" id="40658"/>
    <lineage>
        <taxon>Eukaryota</taxon>
        <taxon>Fungi</taxon>
        <taxon>Dikarya</taxon>
        <taxon>Ascomycota</taxon>
        <taxon>Pezizomycotina</taxon>
        <taxon>Sordariomycetes</taxon>
        <taxon>Hypocreomycetidae</taxon>
        <taxon>Glomerellales</taxon>
        <taxon>Plectosphaerellaceae</taxon>
        <taxon>Plectosphaerella</taxon>
    </lineage>
</organism>
<evidence type="ECO:0000256" key="1">
    <source>
        <dbReference type="ARBA" id="ARBA00006484"/>
    </source>
</evidence>
<sequence>MASFSKNDVVAITGAASGMGFEIAKLLIVQGARLSLADIHEAALESAAAELRKLGGPDAVVMTRSVNVAVRAQVDAWIQDTVTTLGGLHRAVNFAGVIDDHMGALNLDGQDDKGYEFIMDVNLRGVWNSMRAQLQHMEPGGAIVNASSAAGLIGFAGGAAYTASKHGVSGLTRSAAKEYGSKNIRINAVAPGYIITPMTDKAVIVMGLGPGDMGPVKASALGRPGQPQEVAKLALFLLSDDASYMTGTVIPVDGGLIC</sequence>
<dbReference type="Gene3D" id="3.40.50.720">
    <property type="entry name" value="NAD(P)-binding Rossmann-like Domain"/>
    <property type="match status" value="1"/>
</dbReference>
<name>A0A8K0TVJ1_9PEZI</name>
<dbReference type="PANTHER" id="PTHR24321:SF8">
    <property type="entry name" value="ESTRADIOL 17-BETA-DEHYDROGENASE 8-RELATED"/>
    <property type="match status" value="1"/>
</dbReference>
<dbReference type="Proteomes" id="UP000813385">
    <property type="component" value="Unassembled WGS sequence"/>
</dbReference>
<dbReference type="PRINTS" id="PR00080">
    <property type="entry name" value="SDRFAMILY"/>
</dbReference>
<feature type="domain" description="Ketoreductase" evidence="5">
    <location>
        <begin position="8"/>
        <end position="192"/>
    </location>
</feature>
<protein>
    <submittedName>
        <fullName evidence="6">3-alpha--hydroxysteroid dehydrogenase</fullName>
    </submittedName>
</protein>
<dbReference type="PROSITE" id="PS00061">
    <property type="entry name" value="ADH_SHORT"/>
    <property type="match status" value="1"/>
</dbReference>
<keyword evidence="7" id="KW-1185">Reference proteome</keyword>
<dbReference type="AlphaFoldDB" id="A0A8K0TVJ1"/>